<protein>
    <submittedName>
        <fullName evidence="1">Uncharacterized protein</fullName>
    </submittedName>
</protein>
<dbReference type="Proteomes" id="UP000605568">
    <property type="component" value="Unassembled WGS sequence"/>
</dbReference>
<reference evidence="2" key="1">
    <citation type="journal article" date="2019" name="Int. J. Syst. Evol. Microbiol.">
        <title>The Global Catalogue of Microorganisms (GCM) 10K type strain sequencing project: providing services to taxonomists for standard genome sequencing and annotation.</title>
        <authorList>
            <consortium name="The Broad Institute Genomics Platform"/>
            <consortium name="The Broad Institute Genome Sequencing Center for Infectious Disease"/>
            <person name="Wu L."/>
            <person name="Ma J."/>
        </authorList>
    </citation>
    <scope>NUCLEOTIDE SEQUENCE [LARGE SCALE GENOMIC DNA]</scope>
    <source>
        <strain evidence="2">CGMCC 4.7367</strain>
    </source>
</reference>
<evidence type="ECO:0000313" key="1">
    <source>
        <dbReference type="EMBL" id="GHH45198.1"/>
    </source>
</evidence>
<name>A0ABQ3MIH1_9PSEU</name>
<keyword evidence="2" id="KW-1185">Reference proteome</keyword>
<gene>
    <name evidence="1" type="ORF">GCM10017774_46060</name>
</gene>
<evidence type="ECO:0000313" key="2">
    <source>
        <dbReference type="Proteomes" id="UP000605568"/>
    </source>
</evidence>
<dbReference type="EMBL" id="BNAR01000006">
    <property type="protein sequence ID" value="GHH45198.1"/>
    <property type="molecule type" value="Genomic_DNA"/>
</dbReference>
<proteinExistence type="predicted"/>
<organism evidence="1 2">
    <name type="scientific">Lentzea cavernae</name>
    <dbReference type="NCBI Taxonomy" id="2020703"/>
    <lineage>
        <taxon>Bacteria</taxon>
        <taxon>Bacillati</taxon>
        <taxon>Actinomycetota</taxon>
        <taxon>Actinomycetes</taxon>
        <taxon>Pseudonocardiales</taxon>
        <taxon>Pseudonocardiaceae</taxon>
        <taxon>Lentzea</taxon>
    </lineage>
</organism>
<accession>A0ABQ3MIH1</accession>
<sequence>MHADRVASVSGMKTWGVALVVLLAVALGVTAYVVSRPDGDSTTDEMAERIATRISYPVRPDGNAYARSALEGDTDPEHFAVLEIVDSPTTDPQKAHAGLLFRIHHPGISRDDQPWRLWDVDPVTACYRAGFTYYGVTDGGPDRVRCPADASPITPPPAQRTGVPENYLEAFKTILAALPPTPAQDEVLAALRAKLPPVPVDEQTKLPWAEPRLDTFVKDGNVGVVAAGGGSCLNGVRLADGTVAAWYPPRVQTQPGEFGCSGESALRLHGTPPPK</sequence>
<comment type="caution">
    <text evidence="1">The sequence shown here is derived from an EMBL/GenBank/DDBJ whole genome shotgun (WGS) entry which is preliminary data.</text>
</comment>